<dbReference type="InterPro" id="IPR036770">
    <property type="entry name" value="Ankyrin_rpt-contain_sf"/>
</dbReference>
<feature type="transmembrane region" description="Helical" evidence="8">
    <location>
        <begin position="288"/>
        <end position="310"/>
    </location>
</feature>
<reference evidence="10" key="1">
    <citation type="submission" date="2025-08" db="UniProtKB">
        <authorList>
            <consortium name="Ensembl"/>
        </authorList>
    </citation>
    <scope>IDENTIFICATION</scope>
</reference>
<organism evidence="10 11">
    <name type="scientific">Sinocyclocheilus grahami</name>
    <name type="common">Dianchi golden-line fish</name>
    <name type="synonym">Barbus grahami</name>
    <dbReference type="NCBI Taxonomy" id="75366"/>
    <lineage>
        <taxon>Eukaryota</taxon>
        <taxon>Metazoa</taxon>
        <taxon>Chordata</taxon>
        <taxon>Craniata</taxon>
        <taxon>Vertebrata</taxon>
        <taxon>Euteleostomi</taxon>
        <taxon>Actinopterygii</taxon>
        <taxon>Neopterygii</taxon>
        <taxon>Teleostei</taxon>
        <taxon>Ostariophysi</taxon>
        <taxon>Cypriniformes</taxon>
        <taxon>Cyprinidae</taxon>
        <taxon>Cyprininae</taxon>
        <taxon>Sinocyclocheilus</taxon>
    </lineage>
</organism>
<evidence type="ECO:0000256" key="6">
    <source>
        <dbReference type="ARBA" id="ARBA00023136"/>
    </source>
</evidence>
<dbReference type="InterPro" id="IPR005821">
    <property type="entry name" value="Ion_trans_dom"/>
</dbReference>
<sequence>AIREGNVNMVSLLLKTGDGIMCQLDDSEDRLWREALNLSIRLGNEDTMDTLLQGVKFDFRQIHEALLVAVDTNQLRVVKRLLDLEKGSKMDVSSFSMPQYLALEQLCQEFAVELLGMCRNQSQVTTILNSLGDQDEDSEDELDQQVFKEGIPNLARLRLAVNYNQKQFVAQPICQQGLSSIWCGNLSGWRGSRTAWKLLVSFGIFLTMPILCLIYWIAPKSKVFAFYKSLLHCKIISAAWLIYLRNSSPKNAEDLLTIREGNRGWTFSLELFSDSSVKEIWIEGLRSYFLDWWNCLDVMVLSMYLASFALRGVIMLKVHFLCQLPDKQEECVYFTETLRDEWHQEDPQFIAEVLFAVTSMLSFTCLAYILPAHKSLGTLQSSIGKMIDDMKRFMFILVIIGTAFLCGVNNIYVPYRISPNLGRYFMFYPFDKSCRNVINVILIPVCYFLYILEEFLDRSAAAASTVTPLLTTLHLHLWYTSHFSVFQDYSSSSLYIWF</sequence>
<dbReference type="GO" id="GO:0070679">
    <property type="term" value="F:inositol 1,4,5 trisphosphate binding"/>
    <property type="evidence" value="ECO:0007669"/>
    <property type="project" value="TreeGrafter"/>
</dbReference>
<dbReference type="Ensembl" id="ENSSGRT00000018309.1">
    <property type="protein sequence ID" value="ENSSGRP00000016941.1"/>
    <property type="gene ID" value="ENSSGRG00000010272.1"/>
</dbReference>
<accession>A0A672L421</accession>
<keyword evidence="11" id="KW-1185">Reference proteome</keyword>
<keyword evidence="4 8" id="KW-1133">Transmembrane helix</keyword>
<evidence type="ECO:0000256" key="2">
    <source>
        <dbReference type="ARBA" id="ARBA00022448"/>
    </source>
</evidence>
<evidence type="ECO:0000313" key="10">
    <source>
        <dbReference type="Ensembl" id="ENSSGRP00000016941.1"/>
    </source>
</evidence>
<dbReference type="Pfam" id="PF00520">
    <property type="entry name" value="Ion_trans"/>
    <property type="match status" value="1"/>
</dbReference>
<dbReference type="InterPro" id="IPR002153">
    <property type="entry name" value="TRPC_channel"/>
</dbReference>
<dbReference type="AlphaFoldDB" id="A0A672L421"/>
<proteinExistence type="predicted"/>
<keyword evidence="5" id="KW-0406">Ion transport</keyword>
<dbReference type="PANTHER" id="PTHR10117:SF6">
    <property type="entry name" value="SHORT TRANSIENT RECEPTOR POTENTIAL CHANNEL 2"/>
    <property type="match status" value="1"/>
</dbReference>
<feature type="transmembrane region" description="Helical" evidence="8">
    <location>
        <begin position="393"/>
        <end position="415"/>
    </location>
</feature>
<feature type="domain" description="Ion transport" evidence="9">
    <location>
        <begin position="276"/>
        <end position="412"/>
    </location>
</feature>
<dbReference type="GO" id="GO:0034703">
    <property type="term" value="C:cation channel complex"/>
    <property type="evidence" value="ECO:0007669"/>
    <property type="project" value="TreeGrafter"/>
</dbReference>
<keyword evidence="6 8" id="KW-0472">Membrane</keyword>
<evidence type="ECO:0000256" key="8">
    <source>
        <dbReference type="SAM" id="Phobius"/>
    </source>
</evidence>
<evidence type="ECO:0000313" key="11">
    <source>
        <dbReference type="Proteomes" id="UP000472262"/>
    </source>
</evidence>
<name>A0A672L421_SINGR</name>
<protein>
    <submittedName>
        <fullName evidence="10">Transient receptor potential cation channel subfamily C member 2b</fullName>
    </submittedName>
</protein>
<evidence type="ECO:0000256" key="4">
    <source>
        <dbReference type="ARBA" id="ARBA00022989"/>
    </source>
</evidence>
<dbReference type="Proteomes" id="UP000472262">
    <property type="component" value="Unassembled WGS sequence"/>
</dbReference>
<evidence type="ECO:0000256" key="1">
    <source>
        <dbReference type="ARBA" id="ARBA00004141"/>
    </source>
</evidence>
<dbReference type="GO" id="GO:0051480">
    <property type="term" value="P:regulation of cytosolic calcium ion concentration"/>
    <property type="evidence" value="ECO:0007669"/>
    <property type="project" value="TreeGrafter"/>
</dbReference>
<keyword evidence="2" id="KW-0813">Transport</keyword>
<reference evidence="10" key="2">
    <citation type="submission" date="2025-09" db="UniProtKB">
        <authorList>
            <consortium name="Ensembl"/>
        </authorList>
    </citation>
    <scope>IDENTIFICATION</scope>
</reference>
<dbReference type="Gene3D" id="1.25.40.20">
    <property type="entry name" value="Ankyrin repeat-containing domain"/>
    <property type="match status" value="1"/>
</dbReference>
<dbReference type="GO" id="GO:0015279">
    <property type="term" value="F:store-operated calcium channel activity"/>
    <property type="evidence" value="ECO:0007669"/>
    <property type="project" value="TreeGrafter"/>
</dbReference>
<evidence type="ECO:0000256" key="5">
    <source>
        <dbReference type="ARBA" id="ARBA00023065"/>
    </source>
</evidence>
<feature type="transmembrane region" description="Helical" evidence="8">
    <location>
        <begin position="435"/>
        <end position="452"/>
    </location>
</feature>
<dbReference type="GO" id="GO:0007338">
    <property type="term" value="P:single fertilization"/>
    <property type="evidence" value="ECO:0007669"/>
    <property type="project" value="TreeGrafter"/>
</dbReference>
<keyword evidence="7" id="KW-0407">Ion channel</keyword>
<feature type="transmembrane region" description="Helical" evidence="8">
    <location>
        <begin position="198"/>
        <end position="218"/>
    </location>
</feature>
<dbReference type="GO" id="GO:0005886">
    <property type="term" value="C:plasma membrane"/>
    <property type="evidence" value="ECO:0007669"/>
    <property type="project" value="TreeGrafter"/>
</dbReference>
<keyword evidence="3 8" id="KW-0812">Transmembrane</keyword>
<feature type="transmembrane region" description="Helical" evidence="8">
    <location>
        <begin position="224"/>
        <end position="244"/>
    </location>
</feature>
<comment type="subcellular location">
    <subcellularLocation>
        <location evidence="1">Membrane</location>
        <topology evidence="1">Multi-pass membrane protein</topology>
    </subcellularLocation>
</comment>
<dbReference type="PANTHER" id="PTHR10117">
    <property type="entry name" value="TRANSIENT RECEPTOR POTENTIAL CHANNEL"/>
    <property type="match status" value="1"/>
</dbReference>
<evidence type="ECO:0000256" key="7">
    <source>
        <dbReference type="ARBA" id="ARBA00023303"/>
    </source>
</evidence>
<evidence type="ECO:0000259" key="9">
    <source>
        <dbReference type="Pfam" id="PF00520"/>
    </source>
</evidence>
<evidence type="ECO:0000256" key="3">
    <source>
        <dbReference type="ARBA" id="ARBA00022692"/>
    </source>
</evidence>
<feature type="transmembrane region" description="Helical" evidence="8">
    <location>
        <begin position="349"/>
        <end position="372"/>
    </location>
</feature>